<feature type="region of interest" description="Disordered" evidence="1">
    <location>
        <begin position="406"/>
        <end position="437"/>
    </location>
</feature>
<feature type="compositionally biased region" description="Polar residues" evidence="1">
    <location>
        <begin position="250"/>
        <end position="260"/>
    </location>
</feature>
<feature type="region of interest" description="Disordered" evidence="1">
    <location>
        <begin position="238"/>
        <end position="273"/>
    </location>
</feature>
<keyword evidence="2" id="KW-0687">Ribonucleoprotein</keyword>
<accession>A0A0A9Y2Z4</accession>
<dbReference type="EMBL" id="GBHO01016177">
    <property type="protein sequence ID" value="JAG27427.1"/>
    <property type="molecule type" value="Transcribed_RNA"/>
</dbReference>
<keyword evidence="2" id="KW-0689">Ribosomal protein</keyword>
<evidence type="ECO:0000256" key="1">
    <source>
        <dbReference type="SAM" id="MobiDB-lite"/>
    </source>
</evidence>
<protein>
    <submittedName>
        <fullName evidence="2">30S ribosomal protein S9</fullName>
    </submittedName>
</protein>
<organism evidence="2">
    <name type="scientific">Lygus hesperus</name>
    <name type="common">Western plant bug</name>
    <dbReference type="NCBI Taxonomy" id="30085"/>
    <lineage>
        <taxon>Eukaryota</taxon>
        <taxon>Metazoa</taxon>
        <taxon>Ecdysozoa</taxon>
        <taxon>Arthropoda</taxon>
        <taxon>Hexapoda</taxon>
        <taxon>Insecta</taxon>
        <taxon>Pterygota</taxon>
        <taxon>Neoptera</taxon>
        <taxon>Paraneoptera</taxon>
        <taxon>Hemiptera</taxon>
        <taxon>Heteroptera</taxon>
        <taxon>Panheteroptera</taxon>
        <taxon>Cimicomorpha</taxon>
        <taxon>Miridae</taxon>
        <taxon>Mirini</taxon>
        <taxon>Lygus</taxon>
    </lineage>
</organism>
<sequence>MDGLVCPRFNGIVKFTQKLMSKVHNKKDDNGKNLCPICGCGSPKGNLCQACFMRSFTPIAYSRNIKVVEQNEYFYGTGKNKRWIRKPNAMSVRSNRYAVDDQFGKGIMNYVVSATRRSFENSVGGLEMMKGDGPSPDDPSMFHGKTITELFQPAVNDAQVHASKEGDRSSEEDQSDFVQVELNEDNDEADLEPEDILGPLPKLVPDFWEPSSENESNQKLSERLKTLTNHVVKEAQRPFKEIFGEPKSDSGVTSFKGKSNHTTDGDHQNSANTSAESIKGFIKGVQKKLWKQTQTESIQTGLESHLKTSSDPGSHNCTMLNKQLKQKATLELLKVAFKTNMILNSLFYYFKKVAESEGSNSESLSENQDTEVFRADDLTTADCKISVDSFFFPTKRSAILWGSNSNCDKDAQRSEENLSDNDKTGTERSSVEDSRSEVEVLSKSQATLSMLMNRSHSWTRFGKDVEHDLQSGVEENYNLYMTGYDSEPKYLSRLLTGRIEQHGNLGDCTMGTGSRVSRFWTGGASAKGIVINRRLRVSFTLSTRR</sequence>
<proteinExistence type="predicted"/>
<dbReference type="AlphaFoldDB" id="A0A0A9Y2Z4"/>
<name>A0A0A9Y2Z4_LYGHE</name>
<gene>
    <name evidence="2" type="primary">rpsI_4</name>
    <name evidence="2" type="ORF">CM83_17277</name>
</gene>
<dbReference type="GO" id="GO:0005840">
    <property type="term" value="C:ribosome"/>
    <property type="evidence" value="ECO:0007669"/>
    <property type="project" value="UniProtKB-KW"/>
</dbReference>
<feature type="compositionally biased region" description="Basic and acidic residues" evidence="1">
    <location>
        <begin position="407"/>
        <end position="437"/>
    </location>
</feature>
<feature type="compositionally biased region" description="Basic and acidic residues" evidence="1">
    <location>
        <begin position="238"/>
        <end position="248"/>
    </location>
</feature>
<reference evidence="2" key="1">
    <citation type="journal article" date="2014" name="PLoS ONE">
        <title>Transcriptome-Based Identification of ABC Transporters in the Western Tarnished Plant Bug Lygus hesperus.</title>
        <authorList>
            <person name="Hull J.J."/>
            <person name="Chaney K."/>
            <person name="Geib S.M."/>
            <person name="Fabrick J.A."/>
            <person name="Brent C.S."/>
            <person name="Walsh D."/>
            <person name="Lavine L.C."/>
        </authorList>
    </citation>
    <scope>NUCLEOTIDE SEQUENCE</scope>
</reference>
<reference evidence="2" key="2">
    <citation type="submission" date="2014-07" db="EMBL/GenBank/DDBJ databases">
        <authorList>
            <person name="Hull J."/>
        </authorList>
    </citation>
    <scope>NUCLEOTIDE SEQUENCE</scope>
</reference>
<evidence type="ECO:0000313" key="2">
    <source>
        <dbReference type="EMBL" id="JAG27427.1"/>
    </source>
</evidence>